<gene>
    <name evidence="1" type="ORF">SAMN06297358_2316</name>
</gene>
<sequence>MKKYHILVVLFLAILFTSCEKNGEMIIKPIQKIMPFNIKGFVIGDTLEQYFDGRKIREFSAWSKYDGKIVFDSDAPILMEIKRKGDSKALLSQTITQDRPNPEQYITFYYADKVIKEKYTHPAPIANLEQISFYFASSVNMPVDIVYADASGDINAVTYLARNVQSNKWIDFLQIPPLNSNGQDLYVFLLKAGTKEWLVDNNFELSYIQANLPVDGGWYQGGGVQAIYIQISKDGKPGLSAVNDLVSTFQ</sequence>
<proteinExistence type="predicted"/>
<evidence type="ECO:0000313" key="1">
    <source>
        <dbReference type="EMBL" id="SOD15329.1"/>
    </source>
</evidence>
<dbReference type="EMBL" id="OCMT01000002">
    <property type="protein sequence ID" value="SOD15329.1"/>
    <property type="molecule type" value="Genomic_DNA"/>
</dbReference>
<evidence type="ECO:0008006" key="3">
    <source>
        <dbReference type="Google" id="ProtNLM"/>
    </source>
</evidence>
<dbReference type="AlphaFoldDB" id="A0A286A097"/>
<keyword evidence="2" id="KW-1185">Reference proteome</keyword>
<dbReference type="Proteomes" id="UP000219281">
    <property type="component" value="Unassembled WGS sequence"/>
</dbReference>
<dbReference type="OrthoDB" id="670470at2"/>
<reference evidence="2" key="1">
    <citation type="submission" date="2017-09" db="EMBL/GenBank/DDBJ databases">
        <authorList>
            <person name="Varghese N."/>
            <person name="Submissions S."/>
        </authorList>
    </citation>
    <scope>NUCLEOTIDE SEQUENCE [LARGE SCALE GENOMIC DNA]</scope>
    <source>
        <strain evidence="2">CGMCC 1.12803</strain>
    </source>
</reference>
<dbReference type="PROSITE" id="PS51257">
    <property type="entry name" value="PROKAR_LIPOPROTEIN"/>
    <property type="match status" value="1"/>
</dbReference>
<organism evidence="1 2">
    <name type="scientific">Pedobacter xixiisoli</name>
    <dbReference type="NCBI Taxonomy" id="1476464"/>
    <lineage>
        <taxon>Bacteria</taxon>
        <taxon>Pseudomonadati</taxon>
        <taxon>Bacteroidota</taxon>
        <taxon>Sphingobacteriia</taxon>
        <taxon>Sphingobacteriales</taxon>
        <taxon>Sphingobacteriaceae</taxon>
        <taxon>Pedobacter</taxon>
    </lineage>
</organism>
<dbReference type="RefSeq" id="WP_138765809.1">
    <property type="nucleotide sequence ID" value="NZ_OCMT01000002.1"/>
</dbReference>
<accession>A0A286A097</accession>
<protein>
    <recommendedName>
        <fullName evidence="3">NigD-like protein</fullName>
    </recommendedName>
</protein>
<name>A0A286A097_9SPHI</name>
<evidence type="ECO:0000313" key="2">
    <source>
        <dbReference type="Proteomes" id="UP000219281"/>
    </source>
</evidence>